<sequence length="111" mass="12865">MRRAKTQVLSLRCSSQHLLARCRSQCSYTQYGKICISQVKLSYSLCNQHATLTSLMHLNRALAHGVIPCLVFFWMNVEWSAGILLFDLLQNTYTIDLKRRCILVKQNFIKL</sequence>
<evidence type="ECO:0000313" key="1">
    <source>
        <dbReference type="EMBL" id="MED6266142.1"/>
    </source>
</evidence>
<organism evidence="1 2">
    <name type="scientific">Characodon lateralis</name>
    <dbReference type="NCBI Taxonomy" id="208331"/>
    <lineage>
        <taxon>Eukaryota</taxon>
        <taxon>Metazoa</taxon>
        <taxon>Chordata</taxon>
        <taxon>Craniata</taxon>
        <taxon>Vertebrata</taxon>
        <taxon>Euteleostomi</taxon>
        <taxon>Actinopterygii</taxon>
        <taxon>Neopterygii</taxon>
        <taxon>Teleostei</taxon>
        <taxon>Neoteleostei</taxon>
        <taxon>Acanthomorphata</taxon>
        <taxon>Ovalentaria</taxon>
        <taxon>Atherinomorphae</taxon>
        <taxon>Cyprinodontiformes</taxon>
        <taxon>Goodeidae</taxon>
        <taxon>Characodon</taxon>
    </lineage>
</organism>
<proteinExistence type="predicted"/>
<dbReference type="EMBL" id="JAHUTJ010006015">
    <property type="protein sequence ID" value="MED6266142.1"/>
    <property type="molecule type" value="Genomic_DNA"/>
</dbReference>
<accession>A0ABU7CT74</accession>
<keyword evidence="2" id="KW-1185">Reference proteome</keyword>
<evidence type="ECO:0000313" key="2">
    <source>
        <dbReference type="Proteomes" id="UP001352852"/>
    </source>
</evidence>
<reference evidence="1 2" key="1">
    <citation type="submission" date="2021-06" db="EMBL/GenBank/DDBJ databases">
        <authorList>
            <person name="Palmer J.M."/>
        </authorList>
    </citation>
    <scope>NUCLEOTIDE SEQUENCE [LARGE SCALE GENOMIC DNA]</scope>
    <source>
        <strain evidence="1 2">CL_MEX2019</strain>
        <tissue evidence="1">Muscle</tissue>
    </source>
</reference>
<name>A0ABU7CT74_9TELE</name>
<gene>
    <name evidence="1" type="ORF">CHARACLAT_032678</name>
</gene>
<dbReference type="Proteomes" id="UP001352852">
    <property type="component" value="Unassembled WGS sequence"/>
</dbReference>
<protein>
    <submittedName>
        <fullName evidence="1">Uncharacterized protein</fullName>
    </submittedName>
</protein>
<comment type="caution">
    <text evidence="1">The sequence shown here is derived from an EMBL/GenBank/DDBJ whole genome shotgun (WGS) entry which is preliminary data.</text>
</comment>